<sequence length="232" mass="26337">MEYKLNKPLLKKVLKEKKISYAKLAEMLTEQGQDITESGIKFWFADEKNKPEIAKAKLICEILDIPVNDLIIQDIFQIAPAQNIETTDEADKNTIYVPFFKDGVVSAGFGAENGDLGDPDMLPFKPEDLRIMFNVSPKARIGIIPCFGNSMEPTIMESDLVVFCHDGQEAIEGAIYVCRYDNELLVKRFKKRPYFALISDNRDYEPIKIAEDLNIEILGRVVGSYSINSKRF</sequence>
<proteinExistence type="predicted"/>
<dbReference type="Gene3D" id="1.10.260.40">
    <property type="entry name" value="lambda repressor-like DNA-binding domains"/>
    <property type="match status" value="1"/>
</dbReference>
<dbReference type="PANTHER" id="PTHR40661:SF1">
    <property type="entry name" value="HTH CRO_C1-TYPE DOMAIN-CONTAINING PROTEIN"/>
    <property type="match status" value="1"/>
</dbReference>
<protein>
    <submittedName>
        <fullName evidence="5">Repressor protein CI</fullName>
    </submittedName>
</protein>
<evidence type="ECO:0000256" key="2">
    <source>
        <dbReference type="ARBA" id="ARBA00023125"/>
    </source>
</evidence>
<feature type="domain" description="HTH cro/C1-type" evidence="4">
    <location>
        <begin position="10"/>
        <end position="70"/>
    </location>
</feature>
<evidence type="ECO:0000256" key="3">
    <source>
        <dbReference type="ARBA" id="ARBA00023163"/>
    </source>
</evidence>
<dbReference type="EMBL" id="BK014676">
    <property type="protein sequence ID" value="DAD67378.1"/>
    <property type="molecule type" value="Genomic_DNA"/>
</dbReference>
<dbReference type="PANTHER" id="PTHR40661">
    <property type="match status" value="1"/>
</dbReference>
<organism evidence="5">
    <name type="scientific">Siphoviridae sp. ctt5z12</name>
    <dbReference type="NCBI Taxonomy" id="2823604"/>
    <lineage>
        <taxon>Viruses</taxon>
        <taxon>Duplodnaviria</taxon>
        <taxon>Heunggongvirae</taxon>
        <taxon>Uroviricota</taxon>
        <taxon>Caudoviricetes</taxon>
    </lineage>
</organism>
<accession>A0A8S5LBP7</accession>
<keyword evidence="1" id="KW-0805">Transcription regulation</keyword>
<keyword evidence="3" id="KW-0804">Transcription</keyword>
<name>A0A8S5LBP7_9CAUD</name>
<evidence type="ECO:0000256" key="1">
    <source>
        <dbReference type="ARBA" id="ARBA00023015"/>
    </source>
</evidence>
<dbReference type="Gene3D" id="2.10.109.10">
    <property type="entry name" value="Umud Fragment, subunit A"/>
    <property type="match status" value="1"/>
</dbReference>
<dbReference type="Pfam" id="PF00717">
    <property type="entry name" value="Peptidase_S24"/>
    <property type="match status" value="1"/>
</dbReference>
<reference evidence="5" key="1">
    <citation type="journal article" date="2021" name="Proc. Natl. Acad. Sci. U.S.A.">
        <title>A Catalog of Tens of Thousands of Viruses from Human Metagenomes Reveals Hidden Associations with Chronic Diseases.</title>
        <authorList>
            <person name="Tisza M.J."/>
            <person name="Buck C.B."/>
        </authorList>
    </citation>
    <scope>NUCLEOTIDE SEQUENCE</scope>
    <source>
        <strain evidence="5">Ctt5z12</strain>
    </source>
</reference>
<dbReference type="SUPFAM" id="SSF51306">
    <property type="entry name" value="LexA/Signal peptidase"/>
    <property type="match status" value="1"/>
</dbReference>
<dbReference type="PROSITE" id="PS50943">
    <property type="entry name" value="HTH_CROC1"/>
    <property type="match status" value="1"/>
</dbReference>
<dbReference type="InterPro" id="IPR036286">
    <property type="entry name" value="LexA/Signal_pep-like_sf"/>
</dbReference>
<dbReference type="InterPro" id="IPR015927">
    <property type="entry name" value="Peptidase_S24_S26A/B/C"/>
</dbReference>
<evidence type="ECO:0000259" key="4">
    <source>
        <dbReference type="PROSITE" id="PS50943"/>
    </source>
</evidence>
<dbReference type="InterPro" id="IPR001387">
    <property type="entry name" value="Cro/C1-type_HTH"/>
</dbReference>
<dbReference type="InterPro" id="IPR039418">
    <property type="entry name" value="LexA-like"/>
</dbReference>
<keyword evidence="2" id="KW-0238">DNA-binding</keyword>
<evidence type="ECO:0000313" key="5">
    <source>
        <dbReference type="EMBL" id="DAD67378.1"/>
    </source>
</evidence>
<dbReference type="InterPro" id="IPR010982">
    <property type="entry name" value="Lambda_DNA-bd_dom_sf"/>
</dbReference>
<dbReference type="CDD" id="cd06529">
    <property type="entry name" value="S24_LexA-like"/>
    <property type="match status" value="1"/>
</dbReference>
<dbReference type="GO" id="GO:0003677">
    <property type="term" value="F:DNA binding"/>
    <property type="evidence" value="ECO:0007669"/>
    <property type="project" value="UniProtKB-KW"/>
</dbReference>